<proteinExistence type="predicted"/>
<keyword evidence="2" id="KW-1185">Reference proteome</keyword>
<comment type="caution">
    <text evidence="1">The sequence shown here is derived from an EMBL/GenBank/DDBJ whole genome shotgun (WGS) entry which is preliminary data.</text>
</comment>
<sequence length="232" mass="26008">MLKQIVLLMILVIFRQAVDQTKDIFSYPFLMIQVTRFKCGGVCLGFRLCHKLADGTSYFHFINSWAEMTRGVPISIPPFFDRTTVDVGVPSSPTFPHIEYDPPPPMNSPAQNLGTISTAILKLSPDQINTLKLKLKKDHGSTINYSRFEILAAHIWRCVCKARGLFHDQASKLYVPVNGRTKLKPPIPSGYVGNVVFITTPVASSGDILSESLSDTVERIHTELKQNVRSRY</sequence>
<gene>
    <name evidence="1" type="ORF">OWV82_019327</name>
</gene>
<dbReference type="EMBL" id="CM051403">
    <property type="protein sequence ID" value="KAJ4709554.1"/>
    <property type="molecule type" value="Genomic_DNA"/>
</dbReference>
<evidence type="ECO:0000313" key="1">
    <source>
        <dbReference type="EMBL" id="KAJ4709554.1"/>
    </source>
</evidence>
<accession>A0ACC1XDU1</accession>
<reference evidence="1 2" key="1">
    <citation type="journal article" date="2023" name="Science">
        <title>Complex scaffold remodeling in plant triterpene biosynthesis.</title>
        <authorList>
            <person name="De La Pena R."/>
            <person name="Hodgson H."/>
            <person name="Liu J.C."/>
            <person name="Stephenson M.J."/>
            <person name="Martin A.C."/>
            <person name="Owen C."/>
            <person name="Harkess A."/>
            <person name="Leebens-Mack J."/>
            <person name="Jimenez L.E."/>
            <person name="Osbourn A."/>
            <person name="Sattely E.S."/>
        </authorList>
    </citation>
    <scope>NUCLEOTIDE SEQUENCE [LARGE SCALE GENOMIC DNA]</scope>
    <source>
        <strain evidence="2">cv. JPN11</strain>
        <tissue evidence="1">Leaf</tissue>
    </source>
</reference>
<protein>
    <submittedName>
        <fullName evidence="1">Hydroxycinnamoyl-CoA shikimate/quinate hydroxycinnamoyl transferase</fullName>
    </submittedName>
</protein>
<organism evidence="1 2">
    <name type="scientific">Melia azedarach</name>
    <name type="common">Chinaberry tree</name>
    <dbReference type="NCBI Taxonomy" id="155640"/>
    <lineage>
        <taxon>Eukaryota</taxon>
        <taxon>Viridiplantae</taxon>
        <taxon>Streptophyta</taxon>
        <taxon>Embryophyta</taxon>
        <taxon>Tracheophyta</taxon>
        <taxon>Spermatophyta</taxon>
        <taxon>Magnoliopsida</taxon>
        <taxon>eudicotyledons</taxon>
        <taxon>Gunneridae</taxon>
        <taxon>Pentapetalae</taxon>
        <taxon>rosids</taxon>
        <taxon>malvids</taxon>
        <taxon>Sapindales</taxon>
        <taxon>Meliaceae</taxon>
        <taxon>Melia</taxon>
    </lineage>
</organism>
<name>A0ACC1XDU1_MELAZ</name>
<keyword evidence="1" id="KW-0808">Transferase</keyword>
<evidence type="ECO:0000313" key="2">
    <source>
        <dbReference type="Proteomes" id="UP001164539"/>
    </source>
</evidence>
<dbReference type="Proteomes" id="UP001164539">
    <property type="component" value="Chromosome 10"/>
</dbReference>